<evidence type="ECO:0000256" key="5">
    <source>
        <dbReference type="ARBA" id="ARBA00022977"/>
    </source>
</evidence>
<evidence type="ECO:0000256" key="7">
    <source>
        <dbReference type="ARBA" id="ARBA00047851"/>
    </source>
</evidence>
<gene>
    <name evidence="9" type="primary">thiE</name>
    <name evidence="13" type="ORF">SAMN05661086_01796</name>
</gene>
<evidence type="ECO:0000256" key="9">
    <source>
        <dbReference type="HAMAP-Rule" id="MF_00097"/>
    </source>
</evidence>
<dbReference type="CDD" id="cd00564">
    <property type="entry name" value="TMP_TenI"/>
    <property type="match status" value="1"/>
</dbReference>
<dbReference type="PANTHER" id="PTHR20857:SF23">
    <property type="entry name" value="THIAMINE BIOSYNTHETIC BIFUNCTIONAL ENZYME"/>
    <property type="match status" value="1"/>
</dbReference>
<keyword evidence="2 9" id="KW-0808">Transferase</keyword>
<dbReference type="SUPFAM" id="SSF51391">
    <property type="entry name" value="Thiamin phosphate synthase"/>
    <property type="match status" value="1"/>
</dbReference>
<evidence type="ECO:0000313" key="13">
    <source>
        <dbReference type="EMBL" id="SFR80424.1"/>
    </source>
</evidence>
<evidence type="ECO:0000256" key="2">
    <source>
        <dbReference type="ARBA" id="ARBA00022679"/>
    </source>
</evidence>
<evidence type="ECO:0000256" key="10">
    <source>
        <dbReference type="RuleBase" id="RU003826"/>
    </source>
</evidence>
<dbReference type="FunFam" id="3.20.20.70:FF:000096">
    <property type="entry name" value="Thiamine-phosphate synthase"/>
    <property type="match status" value="1"/>
</dbReference>
<dbReference type="EMBL" id="FOYZ01000006">
    <property type="protein sequence ID" value="SFR80424.1"/>
    <property type="molecule type" value="Genomic_DNA"/>
</dbReference>
<feature type="binding site" evidence="9">
    <location>
        <position position="115"/>
    </location>
    <ligand>
        <name>4-amino-2-methyl-5-(diphosphooxymethyl)pyrimidine</name>
        <dbReference type="ChEBI" id="CHEBI:57841"/>
    </ligand>
</feature>
<feature type="binding site" evidence="9">
    <location>
        <position position="171"/>
    </location>
    <ligand>
        <name>2-[(2R,5Z)-2-carboxy-4-methylthiazol-5(2H)-ylidene]ethyl phosphate</name>
        <dbReference type="ChEBI" id="CHEBI:62899"/>
    </ligand>
</feature>
<dbReference type="HAMAP" id="MF_00097">
    <property type="entry name" value="TMP_synthase"/>
    <property type="match status" value="1"/>
</dbReference>
<keyword evidence="14" id="KW-1185">Reference proteome</keyword>
<feature type="binding site" evidence="9">
    <location>
        <begin position="191"/>
        <end position="192"/>
    </location>
    <ligand>
        <name>2-[(2R,5Z)-2-carboxy-4-methylthiazol-5(2H)-ylidene]ethyl phosphate</name>
        <dbReference type="ChEBI" id="CHEBI:62899"/>
    </ligand>
</feature>
<dbReference type="AlphaFoldDB" id="A0A1I6JNA2"/>
<organism evidence="13 14">
    <name type="scientific">Anaeromicropila populeti</name>
    <dbReference type="NCBI Taxonomy" id="37658"/>
    <lineage>
        <taxon>Bacteria</taxon>
        <taxon>Bacillati</taxon>
        <taxon>Bacillota</taxon>
        <taxon>Clostridia</taxon>
        <taxon>Lachnospirales</taxon>
        <taxon>Lachnospiraceae</taxon>
        <taxon>Anaeromicropila</taxon>
    </lineage>
</organism>
<sequence>MYMNNQKLLVDYSLYLCTDQGLMSTSTLEEAVEEAILGGCTVIQLREKDCSSKDFYELALRIKKITKKYKVPLIINDRVDIALAVDAEGVHVGQNDLPARVVRQILGPDKIIGVSTARVEEAERAAAEGADYIGVGAMYETATKNNTRPVSKEELLRIRNAVTIPIVVIGGINKERIQDFHETKINGIAVVSAVISQKNIRMAASELKERFLKL</sequence>
<dbReference type="GO" id="GO:0000287">
    <property type="term" value="F:magnesium ion binding"/>
    <property type="evidence" value="ECO:0007669"/>
    <property type="project" value="UniProtKB-UniRule"/>
</dbReference>
<feature type="binding site" evidence="9">
    <location>
        <position position="76"/>
    </location>
    <ligand>
        <name>4-amino-2-methyl-5-(diphosphooxymethyl)pyrimidine</name>
        <dbReference type="ChEBI" id="CHEBI:57841"/>
    </ligand>
</feature>
<comment type="catalytic activity">
    <reaction evidence="8 9 10">
        <text>2-[(2R,5Z)-2-carboxy-4-methylthiazol-5(2H)-ylidene]ethyl phosphate + 4-amino-2-methyl-5-(diphosphooxymethyl)pyrimidine + 2 H(+) = thiamine phosphate + CO2 + diphosphate</text>
        <dbReference type="Rhea" id="RHEA:47844"/>
        <dbReference type="ChEBI" id="CHEBI:15378"/>
        <dbReference type="ChEBI" id="CHEBI:16526"/>
        <dbReference type="ChEBI" id="CHEBI:33019"/>
        <dbReference type="ChEBI" id="CHEBI:37575"/>
        <dbReference type="ChEBI" id="CHEBI:57841"/>
        <dbReference type="ChEBI" id="CHEBI:62899"/>
        <dbReference type="EC" id="2.5.1.3"/>
    </reaction>
</comment>
<evidence type="ECO:0000259" key="12">
    <source>
        <dbReference type="Pfam" id="PF02581"/>
    </source>
</evidence>
<dbReference type="Gene3D" id="3.20.20.70">
    <property type="entry name" value="Aldolase class I"/>
    <property type="match status" value="1"/>
</dbReference>
<dbReference type="Proteomes" id="UP000199659">
    <property type="component" value="Unassembled WGS sequence"/>
</dbReference>
<proteinExistence type="inferred from homology"/>
<name>A0A1I6JNA2_9FIRM</name>
<feature type="binding site" evidence="9">
    <location>
        <begin position="44"/>
        <end position="48"/>
    </location>
    <ligand>
        <name>4-amino-2-methyl-5-(diphosphooxymethyl)pyrimidine</name>
        <dbReference type="ChEBI" id="CHEBI:57841"/>
    </ligand>
</feature>
<comment type="function">
    <text evidence="9">Condenses 4-methyl-5-(beta-hydroxyethyl)thiazole monophosphate (THZ-P) and 2-methyl-4-amino-5-hydroxymethyl pyrimidine pyrophosphate (HMP-PP) to form thiamine monophosphate (TMP).</text>
</comment>
<keyword evidence="3 9" id="KW-0479">Metal-binding</keyword>
<accession>A0A1I6JNA2</accession>
<evidence type="ECO:0000256" key="6">
    <source>
        <dbReference type="ARBA" id="ARBA00047334"/>
    </source>
</evidence>
<feature type="binding site" evidence="9">
    <location>
        <position position="96"/>
    </location>
    <ligand>
        <name>Mg(2+)</name>
        <dbReference type="ChEBI" id="CHEBI:18420"/>
    </ligand>
</feature>
<dbReference type="GO" id="GO:0009228">
    <property type="term" value="P:thiamine biosynthetic process"/>
    <property type="evidence" value="ECO:0007669"/>
    <property type="project" value="UniProtKB-KW"/>
</dbReference>
<comment type="cofactor">
    <cofactor evidence="9">
        <name>Mg(2+)</name>
        <dbReference type="ChEBI" id="CHEBI:18420"/>
    </cofactor>
    <text evidence="9">Binds 1 Mg(2+) ion per subunit.</text>
</comment>
<feature type="binding site" evidence="9">
    <location>
        <position position="144"/>
    </location>
    <ligand>
        <name>4-amino-2-methyl-5-(diphosphooxymethyl)pyrimidine</name>
        <dbReference type="ChEBI" id="CHEBI:57841"/>
    </ligand>
</feature>
<keyword evidence="4 9" id="KW-0460">Magnesium</keyword>
<comment type="catalytic activity">
    <reaction evidence="6 9 10">
        <text>4-methyl-5-(2-phosphooxyethyl)-thiazole + 4-amino-2-methyl-5-(diphosphooxymethyl)pyrimidine + H(+) = thiamine phosphate + diphosphate</text>
        <dbReference type="Rhea" id="RHEA:22328"/>
        <dbReference type="ChEBI" id="CHEBI:15378"/>
        <dbReference type="ChEBI" id="CHEBI:33019"/>
        <dbReference type="ChEBI" id="CHEBI:37575"/>
        <dbReference type="ChEBI" id="CHEBI:57841"/>
        <dbReference type="ChEBI" id="CHEBI:58296"/>
        <dbReference type="EC" id="2.5.1.3"/>
    </reaction>
</comment>
<dbReference type="GO" id="GO:0009229">
    <property type="term" value="P:thiamine diphosphate biosynthetic process"/>
    <property type="evidence" value="ECO:0007669"/>
    <property type="project" value="UniProtKB-UniRule"/>
</dbReference>
<dbReference type="Pfam" id="PF02581">
    <property type="entry name" value="TMP-TENI"/>
    <property type="match status" value="1"/>
</dbReference>
<evidence type="ECO:0000256" key="1">
    <source>
        <dbReference type="ARBA" id="ARBA00005165"/>
    </source>
</evidence>
<evidence type="ECO:0000256" key="3">
    <source>
        <dbReference type="ARBA" id="ARBA00022723"/>
    </source>
</evidence>
<dbReference type="UniPathway" id="UPA00060">
    <property type="reaction ID" value="UER00141"/>
</dbReference>
<evidence type="ECO:0000313" key="14">
    <source>
        <dbReference type="Proteomes" id="UP000199659"/>
    </source>
</evidence>
<dbReference type="GO" id="GO:0005737">
    <property type="term" value="C:cytoplasm"/>
    <property type="evidence" value="ECO:0007669"/>
    <property type="project" value="TreeGrafter"/>
</dbReference>
<comment type="pathway">
    <text evidence="1 9 11">Cofactor biosynthesis; thiamine diphosphate biosynthesis; thiamine phosphate from 4-amino-2-methyl-5-diphosphomethylpyrimidine and 4-methyl-5-(2-phosphoethyl)-thiazole: step 1/1.</text>
</comment>
<protein>
    <recommendedName>
        <fullName evidence="9">Thiamine-phosphate synthase</fullName>
        <shortName evidence="9">TP synthase</shortName>
        <shortName evidence="9">TPS</shortName>
        <ecNumber evidence="9">2.5.1.3</ecNumber>
    </recommendedName>
    <alternativeName>
        <fullName evidence="9">Thiamine-phosphate pyrophosphorylase</fullName>
        <shortName evidence="9">TMP pyrophosphorylase</shortName>
        <shortName evidence="9">TMP-PPase</shortName>
    </alternativeName>
</protein>
<evidence type="ECO:0000256" key="8">
    <source>
        <dbReference type="ARBA" id="ARBA00047883"/>
    </source>
</evidence>
<dbReference type="STRING" id="37658.SAMN05661086_01796"/>
<dbReference type="InterPro" id="IPR022998">
    <property type="entry name" value="ThiamineP_synth_TenI"/>
</dbReference>
<dbReference type="InterPro" id="IPR013785">
    <property type="entry name" value="Aldolase_TIM"/>
</dbReference>
<evidence type="ECO:0000256" key="11">
    <source>
        <dbReference type="RuleBase" id="RU004253"/>
    </source>
</evidence>
<comment type="similarity">
    <text evidence="9 10">Belongs to the thiamine-phosphate synthase family.</text>
</comment>
<reference evidence="13 14" key="1">
    <citation type="submission" date="2016-10" db="EMBL/GenBank/DDBJ databases">
        <authorList>
            <person name="de Groot N.N."/>
        </authorList>
    </citation>
    <scope>NUCLEOTIDE SEQUENCE [LARGE SCALE GENOMIC DNA]</scope>
    <source>
        <strain evidence="13 14">743A</strain>
    </source>
</reference>
<dbReference type="NCBIfam" id="TIGR00693">
    <property type="entry name" value="thiE"/>
    <property type="match status" value="1"/>
</dbReference>
<dbReference type="InterPro" id="IPR034291">
    <property type="entry name" value="TMP_synthase"/>
</dbReference>
<dbReference type="PANTHER" id="PTHR20857">
    <property type="entry name" value="THIAMINE-PHOSPHATE PYROPHOSPHORYLASE"/>
    <property type="match status" value="1"/>
</dbReference>
<dbReference type="EC" id="2.5.1.3" evidence="9"/>
<feature type="domain" description="Thiamine phosphate synthase/TenI" evidence="12">
    <location>
        <begin position="14"/>
        <end position="194"/>
    </location>
</feature>
<feature type="binding site" evidence="9">
    <location>
        <position position="77"/>
    </location>
    <ligand>
        <name>Mg(2+)</name>
        <dbReference type="ChEBI" id="CHEBI:18420"/>
    </ligand>
</feature>
<dbReference type="GO" id="GO:0004789">
    <property type="term" value="F:thiamine-phosphate diphosphorylase activity"/>
    <property type="evidence" value="ECO:0007669"/>
    <property type="project" value="UniProtKB-UniRule"/>
</dbReference>
<keyword evidence="5 9" id="KW-0784">Thiamine biosynthesis</keyword>
<feature type="binding site" evidence="9">
    <location>
        <begin position="141"/>
        <end position="143"/>
    </location>
    <ligand>
        <name>2-[(2R,5Z)-2-carboxy-4-methylthiazol-5(2H)-ylidene]ethyl phosphate</name>
        <dbReference type="ChEBI" id="CHEBI:62899"/>
    </ligand>
</feature>
<comment type="catalytic activity">
    <reaction evidence="7 9 10">
        <text>2-(2-carboxy-4-methylthiazol-5-yl)ethyl phosphate + 4-amino-2-methyl-5-(diphosphooxymethyl)pyrimidine + 2 H(+) = thiamine phosphate + CO2 + diphosphate</text>
        <dbReference type="Rhea" id="RHEA:47848"/>
        <dbReference type="ChEBI" id="CHEBI:15378"/>
        <dbReference type="ChEBI" id="CHEBI:16526"/>
        <dbReference type="ChEBI" id="CHEBI:33019"/>
        <dbReference type="ChEBI" id="CHEBI:37575"/>
        <dbReference type="ChEBI" id="CHEBI:57841"/>
        <dbReference type="ChEBI" id="CHEBI:62890"/>
        <dbReference type="EC" id="2.5.1.3"/>
    </reaction>
</comment>
<dbReference type="InterPro" id="IPR036206">
    <property type="entry name" value="ThiamineP_synth_sf"/>
</dbReference>
<evidence type="ECO:0000256" key="4">
    <source>
        <dbReference type="ARBA" id="ARBA00022842"/>
    </source>
</evidence>